<accession>A0AC34G460</accession>
<reference evidence="2" key="1">
    <citation type="submission" date="2022-11" db="UniProtKB">
        <authorList>
            <consortium name="WormBaseParasite"/>
        </authorList>
    </citation>
    <scope>IDENTIFICATION</scope>
</reference>
<sequence length="158" mass="18372">MESDTVVFFESPDFPRHMTIDEIGECYLNFTKTPSFEESNKRFVIVTTNILCGGQYRYDGTINGIWDYKAFQGFAYFDDWADDCPLESVSRIDPFKFTNPDEVIVVRSTYDPSTFRNQSCLWQFKAPENYGFKIVISELNILNSTIFKVENIQDTIIT</sequence>
<evidence type="ECO:0000313" key="1">
    <source>
        <dbReference type="Proteomes" id="UP000887579"/>
    </source>
</evidence>
<dbReference type="Proteomes" id="UP000887579">
    <property type="component" value="Unplaced"/>
</dbReference>
<evidence type="ECO:0000313" key="2">
    <source>
        <dbReference type="WBParaSite" id="ES5_v2.g24403.t1"/>
    </source>
</evidence>
<proteinExistence type="predicted"/>
<organism evidence="1 2">
    <name type="scientific">Panagrolaimus sp. ES5</name>
    <dbReference type="NCBI Taxonomy" id="591445"/>
    <lineage>
        <taxon>Eukaryota</taxon>
        <taxon>Metazoa</taxon>
        <taxon>Ecdysozoa</taxon>
        <taxon>Nematoda</taxon>
        <taxon>Chromadorea</taxon>
        <taxon>Rhabditida</taxon>
        <taxon>Tylenchina</taxon>
        <taxon>Panagrolaimomorpha</taxon>
        <taxon>Panagrolaimoidea</taxon>
        <taxon>Panagrolaimidae</taxon>
        <taxon>Panagrolaimus</taxon>
    </lineage>
</organism>
<protein>
    <submittedName>
        <fullName evidence="2">CUB domain-containing protein</fullName>
    </submittedName>
</protein>
<name>A0AC34G460_9BILA</name>
<dbReference type="WBParaSite" id="ES5_v2.g24403.t1">
    <property type="protein sequence ID" value="ES5_v2.g24403.t1"/>
    <property type="gene ID" value="ES5_v2.g24403"/>
</dbReference>